<dbReference type="PANTHER" id="PTHR14149">
    <property type="entry name" value="RAS GTPASE-ACTIVATING PROTEIN WITH IQ MOTIF"/>
    <property type="match status" value="1"/>
</dbReference>
<keyword evidence="4" id="KW-1185">Reference proteome</keyword>
<dbReference type="GO" id="GO:0051015">
    <property type="term" value="F:actin filament binding"/>
    <property type="evidence" value="ECO:0007669"/>
    <property type="project" value="TreeGrafter"/>
</dbReference>
<evidence type="ECO:0000313" key="5">
    <source>
        <dbReference type="WBParaSite" id="ASIM_0002085401-mRNA-1"/>
    </source>
</evidence>
<evidence type="ECO:0000313" key="4">
    <source>
        <dbReference type="Proteomes" id="UP000267096"/>
    </source>
</evidence>
<dbReference type="GO" id="GO:0005938">
    <property type="term" value="C:cell cortex"/>
    <property type="evidence" value="ECO:0007669"/>
    <property type="project" value="TreeGrafter"/>
</dbReference>
<accession>A0A0M3KIN5</accession>
<evidence type="ECO:0000313" key="3">
    <source>
        <dbReference type="EMBL" id="VDK75304.1"/>
    </source>
</evidence>
<feature type="domain" description="RasGAP protein C-terminal" evidence="2">
    <location>
        <begin position="12"/>
        <end position="100"/>
    </location>
</feature>
<dbReference type="InterPro" id="IPR000593">
    <property type="entry name" value="RasGAP_C"/>
</dbReference>
<feature type="coiled-coil region" evidence="1">
    <location>
        <begin position="55"/>
        <end position="89"/>
    </location>
</feature>
<protein>
    <submittedName>
        <fullName evidence="5">RasGAP_C domain-containing protein</fullName>
    </submittedName>
</protein>
<dbReference type="Pfam" id="PF03836">
    <property type="entry name" value="RasGAP_C"/>
    <property type="match status" value="1"/>
</dbReference>
<dbReference type="Proteomes" id="UP000267096">
    <property type="component" value="Unassembled WGS sequence"/>
</dbReference>
<name>A0A0M3KIN5_ANISI</name>
<gene>
    <name evidence="3" type="ORF">ASIM_LOCUS20234</name>
</gene>
<dbReference type="GO" id="GO:1903479">
    <property type="term" value="P:mitotic actomyosin contractile ring assembly actin filament organization"/>
    <property type="evidence" value="ECO:0007669"/>
    <property type="project" value="TreeGrafter"/>
</dbReference>
<dbReference type="GO" id="GO:0005516">
    <property type="term" value="F:calmodulin binding"/>
    <property type="evidence" value="ECO:0007669"/>
    <property type="project" value="TreeGrafter"/>
</dbReference>
<organism evidence="5">
    <name type="scientific">Anisakis simplex</name>
    <name type="common">Herring worm</name>
    <dbReference type="NCBI Taxonomy" id="6269"/>
    <lineage>
        <taxon>Eukaryota</taxon>
        <taxon>Metazoa</taxon>
        <taxon>Ecdysozoa</taxon>
        <taxon>Nematoda</taxon>
        <taxon>Chromadorea</taxon>
        <taxon>Rhabditida</taxon>
        <taxon>Spirurina</taxon>
        <taxon>Ascaridomorpha</taxon>
        <taxon>Ascaridoidea</taxon>
        <taxon>Anisakidae</taxon>
        <taxon>Anisakis</taxon>
        <taxon>Anisakis simplex complex</taxon>
    </lineage>
</organism>
<dbReference type="OrthoDB" id="775356at2759"/>
<evidence type="ECO:0000259" key="2">
    <source>
        <dbReference type="Pfam" id="PF03836"/>
    </source>
</evidence>
<dbReference type="AlphaFoldDB" id="A0A0M3KIN5"/>
<keyword evidence="1" id="KW-0175">Coiled coil</keyword>
<reference evidence="3 4" key="2">
    <citation type="submission" date="2018-11" db="EMBL/GenBank/DDBJ databases">
        <authorList>
            <consortium name="Pathogen Informatics"/>
        </authorList>
    </citation>
    <scope>NUCLEOTIDE SEQUENCE [LARGE SCALE GENOMIC DNA]</scope>
</reference>
<dbReference type="EMBL" id="UYRR01039033">
    <property type="protein sequence ID" value="VDK75304.1"/>
    <property type="molecule type" value="Genomic_DNA"/>
</dbReference>
<evidence type="ECO:0000256" key="1">
    <source>
        <dbReference type="SAM" id="Coils"/>
    </source>
</evidence>
<dbReference type="GO" id="GO:0005096">
    <property type="term" value="F:GTPase activator activity"/>
    <property type="evidence" value="ECO:0007669"/>
    <property type="project" value="TreeGrafter"/>
</dbReference>
<reference evidence="5" key="1">
    <citation type="submission" date="2017-02" db="UniProtKB">
        <authorList>
            <consortium name="WormBaseParasite"/>
        </authorList>
    </citation>
    <scope>IDENTIFICATION</scope>
</reference>
<proteinExistence type="predicted"/>
<sequence>MLENNASKASLNEEKLQLQKNLRELERYQLVTILDNYQAIVTAIAKDINREREYRLERSEQLENLRKTITQLEEKRKEYIERLNSYQEYLEKCLENISVTPK</sequence>
<dbReference type="PANTHER" id="PTHR14149:SF14">
    <property type="entry name" value="CALPONIN-HOMOLOGY (CH) DOMAIN-CONTAINING PROTEIN"/>
    <property type="match status" value="1"/>
</dbReference>
<dbReference type="WBParaSite" id="ASIM_0002085401-mRNA-1">
    <property type="protein sequence ID" value="ASIM_0002085401-mRNA-1"/>
    <property type="gene ID" value="ASIM_0002085401"/>
</dbReference>